<evidence type="ECO:0000313" key="2">
    <source>
        <dbReference type="Proteomes" id="UP000663720"/>
    </source>
</evidence>
<reference evidence="1" key="1">
    <citation type="journal article" date="2021" name="Microb. Physiol.">
        <title>Proteogenomic Insights into the Physiology of Marine, Sulfate-Reducing, Filamentous Desulfonema limicola and Desulfonema magnum.</title>
        <authorList>
            <person name="Schnaars V."/>
            <person name="Wohlbrand L."/>
            <person name="Scheve S."/>
            <person name="Hinrichs C."/>
            <person name="Reinhardt R."/>
            <person name="Rabus R."/>
        </authorList>
    </citation>
    <scope>NUCLEOTIDE SEQUENCE</scope>
    <source>
        <strain evidence="1">5ac10</strain>
    </source>
</reference>
<gene>
    <name evidence="1" type="ORF">dnl_33460</name>
</gene>
<proteinExistence type="predicted"/>
<dbReference type="EMBL" id="CP061799">
    <property type="protein sequence ID" value="QTA81025.1"/>
    <property type="molecule type" value="Genomic_DNA"/>
</dbReference>
<accession>A0A975B919</accession>
<name>A0A975B919_9BACT</name>
<dbReference type="AlphaFoldDB" id="A0A975B919"/>
<dbReference type="KEGG" id="dli:dnl_33460"/>
<protein>
    <submittedName>
        <fullName evidence="1">Uncharacterized protein</fullName>
    </submittedName>
</protein>
<dbReference type="Proteomes" id="UP000663720">
    <property type="component" value="Chromosome"/>
</dbReference>
<sequence>MGEILTEGELEFDFRDAVLSCQLDKQGKHKMAHCMKAVDFIVEWTDEFWFVEVKDPSCSTIPDNLKSDKVDEFAAKIKNRRLFSHELGPKLKDSFFIQSLITQCGIDEKN</sequence>
<dbReference type="RefSeq" id="WP_207687102.1">
    <property type="nucleotide sequence ID" value="NZ_CP061799.1"/>
</dbReference>
<evidence type="ECO:0000313" key="1">
    <source>
        <dbReference type="EMBL" id="QTA81025.1"/>
    </source>
</evidence>
<organism evidence="1 2">
    <name type="scientific">Desulfonema limicola</name>
    <dbReference type="NCBI Taxonomy" id="45656"/>
    <lineage>
        <taxon>Bacteria</taxon>
        <taxon>Pseudomonadati</taxon>
        <taxon>Thermodesulfobacteriota</taxon>
        <taxon>Desulfobacteria</taxon>
        <taxon>Desulfobacterales</taxon>
        <taxon>Desulfococcaceae</taxon>
        <taxon>Desulfonema</taxon>
    </lineage>
</organism>
<keyword evidence="2" id="KW-1185">Reference proteome</keyword>